<keyword evidence="5 7" id="KW-0627">Porphyrin biosynthesis</keyword>
<evidence type="ECO:0000256" key="7">
    <source>
        <dbReference type="RuleBase" id="RU366031"/>
    </source>
</evidence>
<evidence type="ECO:0000256" key="4">
    <source>
        <dbReference type="ARBA" id="ARBA00023239"/>
    </source>
</evidence>
<reference evidence="9" key="1">
    <citation type="journal article" date="2021" name="Proc. Natl. Acad. Sci. U.S.A.">
        <title>Three genomes in the algal genus Volvox reveal the fate of a haploid sex-determining region after a transition to homothallism.</title>
        <authorList>
            <person name="Yamamoto K."/>
            <person name="Hamaji T."/>
            <person name="Kawai-Toyooka H."/>
            <person name="Matsuzaki R."/>
            <person name="Takahashi F."/>
            <person name="Nishimura Y."/>
            <person name="Kawachi M."/>
            <person name="Noguchi H."/>
            <person name="Minakuchi Y."/>
            <person name="Umen J.G."/>
            <person name="Toyoda A."/>
            <person name="Nozaki H."/>
        </authorList>
    </citation>
    <scope>NUCLEOTIDE SEQUENCE</scope>
    <source>
        <strain evidence="10">NIES-3785</strain>
        <strain evidence="9">NIES-3786</strain>
    </source>
</reference>
<dbReference type="SUPFAM" id="SSF69618">
    <property type="entry name" value="HemD-like"/>
    <property type="match status" value="1"/>
</dbReference>
<dbReference type="Proteomes" id="UP000747110">
    <property type="component" value="Unassembled WGS sequence"/>
</dbReference>
<sequence length="292" mass="30790">MALKSYRQPLLKSYRHAAPSMYQVVGRSRCVPVFASGAPFKVLLTREPGKNEKMRGALTWKGFTCKELPLIEHTAGPDRDRLPSLLSAAAEQYDWVTITSPEAAAVFLEGWDQAGKPKVRVAVVGGGSGEVLLQGGITPDYVPSKALGKVMGLELPRIPGGTGRVLYPASVKATTDLQDSLAAAGFEVHRINTYNTVPVKSVPESLLREALTADVVTFGSPSAVKAWVGLAGLEVANSKVNACIGATSAKACAAAGITENVYFPDSPSIEGWVDAVERGCKDLLLALPAATV</sequence>
<dbReference type="EMBL" id="BNCP01000077">
    <property type="protein sequence ID" value="GIL92407.1"/>
    <property type="molecule type" value="Genomic_DNA"/>
</dbReference>
<dbReference type="Proteomes" id="UP000722791">
    <property type="component" value="Unassembled WGS sequence"/>
</dbReference>
<comment type="function">
    <text evidence="7">Catalyzes cyclization of the linear tetrapyrrole, hydroxymethylbilane, to the macrocyclic uroporphyrinogen III.</text>
</comment>
<dbReference type="UniPathway" id="UPA00251">
    <property type="reaction ID" value="UER00320"/>
</dbReference>
<name>A0A8J4D0C0_9CHLO</name>
<evidence type="ECO:0000256" key="3">
    <source>
        <dbReference type="ARBA" id="ARBA00013109"/>
    </source>
</evidence>
<protein>
    <recommendedName>
        <fullName evidence="3 7">Uroporphyrinogen-III synthase</fullName>
        <ecNumber evidence="3 7">4.2.1.75</ecNumber>
    </recommendedName>
</protein>
<keyword evidence="4 7" id="KW-0456">Lyase</keyword>
<evidence type="ECO:0000256" key="1">
    <source>
        <dbReference type="ARBA" id="ARBA00004772"/>
    </source>
</evidence>
<keyword evidence="11" id="KW-1185">Reference proteome</keyword>
<evidence type="ECO:0000256" key="5">
    <source>
        <dbReference type="ARBA" id="ARBA00023244"/>
    </source>
</evidence>
<feature type="domain" description="Tetrapyrrole biosynthesis uroporphyrinogen III synthase" evidence="8">
    <location>
        <begin position="54"/>
        <end position="273"/>
    </location>
</feature>
<comment type="caution">
    <text evidence="9">The sequence shown here is derived from an EMBL/GenBank/DDBJ whole genome shotgun (WGS) entry which is preliminary data.</text>
</comment>
<dbReference type="GO" id="GO:0004852">
    <property type="term" value="F:uroporphyrinogen-III synthase activity"/>
    <property type="evidence" value="ECO:0007669"/>
    <property type="project" value="UniProtKB-UniRule"/>
</dbReference>
<dbReference type="AlphaFoldDB" id="A0A8J4D0C0"/>
<dbReference type="Pfam" id="PF02602">
    <property type="entry name" value="HEM4"/>
    <property type="match status" value="1"/>
</dbReference>
<dbReference type="OrthoDB" id="443551at2759"/>
<dbReference type="Gene3D" id="3.40.50.10090">
    <property type="match status" value="2"/>
</dbReference>
<dbReference type="CDD" id="cd06578">
    <property type="entry name" value="HemD"/>
    <property type="match status" value="1"/>
</dbReference>
<evidence type="ECO:0000259" key="8">
    <source>
        <dbReference type="Pfam" id="PF02602"/>
    </source>
</evidence>
<evidence type="ECO:0000313" key="11">
    <source>
        <dbReference type="Proteomes" id="UP000747110"/>
    </source>
</evidence>
<dbReference type="PANTHER" id="PTHR38042">
    <property type="entry name" value="UROPORPHYRINOGEN-III SYNTHASE, CHLOROPLASTIC"/>
    <property type="match status" value="1"/>
</dbReference>
<comment type="catalytic activity">
    <reaction evidence="6 7">
        <text>hydroxymethylbilane = uroporphyrinogen III + H2O</text>
        <dbReference type="Rhea" id="RHEA:18965"/>
        <dbReference type="ChEBI" id="CHEBI:15377"/>
        <dbReference type="ChEBI" id="CHEBI:57308"/>
        <dbReference type="ChEBI" id="CHEBI:57845"/>
        <dbReference type="EC" id="4.2.1.75"/>
    </reaction>
</comment>
<proteinExistence type="inferred from homology"/>
<dbReference type="InterPro" id="IPR003754">
    <property type="entry name" value="4pyrrol_synth_uPrphyn_synth"/>
</dbReference>
<dbReference type="InterPro" id="IPR039793">
    <property type="entry name" value="UROS/Hem4"/>
</dbReference>
<evidence type="ECO:0000256" key="6">
    <source>
        <dbReference type="ARBA" id="ARBA00048617"/>
    </source>
</evidence>
<dbReference type="InterPro" id="IPR036108">
    <property type="entry name" value="4pyrrol_syn_uPrphyn_synt_sf"/>
</dbReference>
<evidence type="ECO:0000256" key="2">
    <source>
        <dbReference type="ARBA" id="ARBA00008133"/>
    </source>
</evidence>
<dbReference type="EC" id="4.2.1.75" evidence="3 7"/>
<comment type="similarity">
    <text evidence="2 7">Belongs to the uroporphyrinogen-III synthase family.</text>
</comment>
<dbReference type="GO" id="GO:0006782">
    <property type="term" value="P:protoporphyrinogen IX biosynthetic process"/>
    <property type="evidence" value="ECO:0007669"/>
    <property type="project" value="UniProtKB-UniRule"/>
</dbReference>
<organism evidence="9 11">
    <name type="scientific">Volvox reticuliferus</name>
    <dbReference type="NCBI Taxonomy" id="1737510"/>
    <lineage>
        <taxon>Eukaryota</taxon>
        <taxon>Viridiplantae</taxon>
        <taxon>Chlorophyta</taxon>
        <taxon>core chlorophytes</taxon>
        <taxon>Chlorophyceae</taxon>
        <taxon>CS clade</taxon>
        <taxon>Chlamydomonadales</taxon>
        <taxon>Volvocaceae</taxon>
        <taxon>Volvox</taxon>
    </lineage>
</organism>
<dbReference type="PANTHER" id="PTHR38042:SF1">
    <property type="entry name" value="UROPORPHYRINOGEN-III SYNTHASE, CHLOROPLASTIC"/>
    <property type="match status" value="1"/>
</dbReference>
<dbReference type="EMBL" id="BNCQ01000009">
    <property type="protein sequence ID" value="GIM01677.1"/>
    <property type="molecule type" value="Genomic_DNA"/>
</dbReference>
<dbReference type="GO" id="GO:0006780">
    <property type="term" value="P:uroporphyrinogen III biosynthetic process"/>
    <property type="evidence" value="ECO:0007669"/>
    <property type="project" value="UniProtKB-UniRule"/>
</dbReference>
<gene>
    <name evidence="9" type="ORF">Vretifemale_19963</name>
    <name evidence="10" type="ORF">Vretimale_6475</name>
</gene>
<comment type="pathway">
    <text evidence="1 7">Porphyrin-containing compound metabolism; protoporphyrin-IX biosynthesis; coproporphyrinogen-III from 5-aminolevulinate: step 3/4.</text>
</comment>
<accession>A0A8J4D0C0</accession>
<evidence type="ECO:0000313" key="9">
    <source>
        <dbReference type="EMBL" id="GIL92407.1"/>
    </source>
</evidence>
<evidence type="ECO:0000313" key="10">
    <source>
        <dbReference type="EMBL" id="GIM01677.1"/>
    </source>
</evidence>